<dbReference type="Proteomes" id="UP000000771">
    <property type="component" value="Chromosome"/>
</dbReference>
<keyword evidence="7 11" id="KW-0328">Glycosyltransferase</keyword>
<evidence type="ECO:0000256" key="4">
    <source>
        <dbReference type="ARBA" id="ARBA00011991"/>
    </source>
</evidence>
<feature type="compositionally biased region" description="Basic and acidic residues" evidence="12">
    <location>
        <begin position="1"/>
        <end position="10"/>
    </location>
</feature>
<evidence type="ECO:0000256" key="7">
    <source>
        <dbReference type="ARBA" id="ARBA00022676"/>
    </source>
</evidence>
<keyword evidence="8 11" id="KW-0808">Transferase</keyword>
<sequence>MRAPTDRGVDATRSAAKGRDERAEAAARAHHLRLTKPAGSLGVLEDLGAQLAGIAGVDPPPVPRRPAIVVAACDHGVVDEGVTPWPRDVTAQMVANFLAGGAAISVLAREVGASVVVVDAGVATELERHPALLDVARRRVTGNIAQEAALDLDDARALVEAGRALVSSLHAYGIDLVATGDMGIGNTTPSAAVIAALTGRPPAAVTGRGTGIDDAQLARKIEVIERSLARSGPPTDPMSVLAELGGGEIAVIAGVVLGAMDVRIPVVVDGVISLAGTLVAAGIDPVAADFVIAGHRSVEPGATAALEHLGLRPLLDLDLRLGEGSGAALAIPLVRSAARILAEMATFDAAGVAERSEA</sequence>
<organism evidence="13 14">
    <name type="scientific">Acidimicrobium ferrooxidans (strain DSM 10331 / JCM 15462 / NBRC 103882 / ICP)</name>
    <dbReference type="NCBI Taxonomy" id="525909"/>
    <lineage>
        <taxon>Bacteria</taxon>
        <taxon>Bacillati</taxon>
        <taxon>Actinomycetota</taxon>
        <taxon>Acidimicrobiia</taxon>
        <taxon>Acidimicrobiales</taxon>
        <taxon>Acidimicrobiaceae</taxon>
        <taxon>Acidimicrobium</taxon>
    </lineage>
</organism>
<proteinExistence type="inferred from homology"/>
<evidence type="ECO:0000256" key="3">
    <source>
        <dbReference type="ARBA" id="ARBA00007110"/>
    </source>
</evidence>
<evidence type="ECO:0000256" key="10">
    <source>
        <dbReference type="ARBA" id="ARBA00047340"/>
    </source>
</evidence>
<dbReference type="InterPro" id="IPR017846">
    <property type="entry name" value="Nict_dMeBzImd_PRibTrfase_bact"/>
</dbReference>
<dbReference type="HAMAP" id="MF_00230">
    <property type="entry name" value="CobT"/>
    <property type="match status" value="1"/>
</dbReference>
<dbReference type="InterPro" id="IPR023195">
    <property type="entry name" value="Nict_dMeBzImd_PRibTrfase_N"/>
</dbReference>
<evidence type="ECO:0000256" key="5">
    <source>
        <dbReference type="ARBA" id="ARBA00015486"/>
    </source>
</evidence>
<dbReference type="AlphaFoldDB" id="C7M198"/>
<name>C7M198_ACIFD</name>
<dbReference type="HOGENOM" id="CLU_002982_0_0_11"/>
<dbReference type="Gene3D" id="1.10.1610.10">
    <property type="match status" value="1"/>
</dbReference>
<evidence type="ECO:0000256" key="12">
    <source>
        <dbReference type="SAM" id="MobiDB-lite"/>
    </source>
</evidence>
<keyword evidence="6 11" id="KW-0169">Cobalamin biosynthesis</keyword>
<dbReference type="RefSeq" id="WP_015799223.1">
    <property type="nucleotide sequence ID" value="NC_013124.1"/>
</dbReference>
<dbReference type="Pfam" id="PF02277">
    <property type="entry name" value="DBI_PRT"/>
    <property type="match status" value="1"/>
</dbReference>
<evidence type="ECO:0000313" key="14">
    <source>
        <dbReference type="Proteomes" id="UP000000771"/>
    </source>
</evidence>
<dbReference type="PANTHER" id="PTHR43463:SF1">
    <property type="entry name" value="NICOTINATE-NUCLEOTIDE--DIMETHYLBENZIMIDAZOLE PHOSPHORIBOSYLTRANSFERASE"/>
    <property type="match status" value="1"/>
</dbReference>
<accession>C7M198</accession>
<dbReference type="PANTHER" id="PTHR43463">
    <property type="entry name" value="NICOTINATE-NUCLEOTIDE--DIMETHYLBENZIMIDAZOLE PHOSPHORIBOSYLTRANSFERASE"/>
    <property type="match status" value="1"/>
</dbReference>
<evidence type="ECO:0000256" key="6">
    <source>
        <dbReference type="ARBA" id="ARBA00022573"/>
    </source>
</evidence>
<gene>
    <name evidence="11" type="primary">cobT</name>
    <name evidence="13" type="ordered locus">Afer_1832</name>
</gene>
<reference evidence="13 14" key="1">
    <citation type="journal article" date="2009" name="Stand. Genomic Sci.">
        <title>Complete genome sequence of Acidimicrobium ferrooxidans type strain (ICP).</title>
        <authorList>
            <person name="Clum A."/>
            <person name="Nolan M."/>
            <person name="Lang E."/>
            <person name="Glavina Del Rio T."/>
            <person name="Tice H."/>
            <person name="Copeland A."/>
            <person name="Cheng J.F."/>
            <person name="Lucas S."/>
            <person name="Chen F."/>
            <person name="Bruce D."/>
            <person name="Goodwin L."/>
            <person name="Pitluck S."/>
            <person name="Ivanova N."/>
            <person name="Mavrommatis K."/>
            <person name="Mikhailova N."/>
            <person name="Pati A."/>
            <person name="Chen A."/>
            <person name="Palaniappan K."/>
            <person name="Goker M."/>
            <person name="Spring S."/>
            <person name="Land M."/>
            <person name="Hauser L."/>
            <person name="Chang Y.J."/>
            <person name="Jeffries C.C."/>
            <person name="Chain P."/>
            <person name="Bristow J."/>
            <person name="Eisen J.A."/>
            <person name="Markowitz V."/>
            <person name="Hugenholtz P."/>
            <person name="Kyrpides N.C."/>
            <person name="Klenk H.P."/>
            <person name="Lapidus A."/>
        </authorList>
    </citation>
    <scope>NUCLEOTIDE SEQUENCE [LARGE SCALE GENOMIC DNA]</scope>
    <source>
        <strain evidence="14">DSM 10331 / JCM 15462 / NBRC 103882 / ICP</strain>
    </source>
</reference>
<comment type="function">
    <text evidence="1 11">Catalyzes the synthesis of alpha-ribazole-5'-phosphate from nicotinate mononucleotide (NAMN) and 5,6-dimethylbenzimidazole (DMB).</text>
</comment>
<dbReference type="KEGG" id="afo:Afer_1832"/>
<comment type="similarity">
    <text evidence="3 11">Belongs to the CobT family.</text>
</comment>
<dbReference type="OrthoDB" id="9781491at2"/>
<dbReference type="UniPathway" id="UPA00061">
    <property type="reaction ID" value="UER00516"/>
</dbReference>
<dbReference type="SUPFAM" id="SSF52733">
    <property type="entry name" value="Nicotinate mononucleotide:5,6-dimethylbenzimidazole phosphoribosyltransferase (CobT)"/>
    <property type="match status" value="1"/>
</dbReference>
<dbReference type="EC" id="2.4.2.21" evidence="4 11"/>
<dbReference type="InterPro" id="IPR003200">
    <property type="entry name" value="Nict_dMeBzImd_PRibTrfase"/>
</dbReference>
<dbReference type="NCBIfam" id="TIGR03160">
    <property type="entry name" value="cobT_DBIPRT"/>
    <property type="match status" value="1"/>
</dbReference>
<evidence type="ECO:0000256" key="1">
    <source>
        <dbReference type="ARBA" id="ARBA00002197"/>
    </source>
</evidence>
<dbReference type="GO" id="GO:0008939">
    <property type="term" value="F:nicotinate-nucleotide-dimethylbenzimidazole phosphoribosyltransferase activity"/>
    <property type="evidence" value="ECO:0007669"/>
    <property type="project" value="UniProtKB-UniRule"/>
</dbReference>
<protein>
    <recommendedName>
        <fullName evidence="5 11">Nicotinate-nucleotide--dimethylbenzimidazole phosphoribosyltransferase</fullName>
        <shortName evidence="11">NN:DBI PRT</shortName>
        <ecNumber evidence="4 11">2.4.2.21</ecNumber>
    </recommendedName>
    <alternativeName>
        <fullName evidence="9 11">N(1)-alpha-phosphoribosyltransferase</fullName>
    </alternativeName>
</protein>
<evidence type="ECO:0000256" key="9">
    <source>
        <dbReference type="ARBA" id="ARBA00030686"/>
    </source>
</evidence>
<dbReference type="InterPro" id="IPR036087">
    <property type="entry name" value="Nict_dMeBzImd_PRibTrfase_sf"/>
</dbReference>
<dbReference type="FunFam" id="3.40.50.10210:FF:000001">
    <property type="entry name" value="Nicotinate-nucleotide--dimethylbenzimidazole phosphoribosyltransferase"/>
    <property type="match status" value="1"/>
</dbReference>
<keyword evidence="14" id="KW-1185">Reference proteome</keyword>
<dbReference type="STRING" id="525909.Afer_1832"/>
<dbReference type="Gene3D" id="3.40.50.10210">
    <property type="match status" value="1"/>
</dbReference>
<dbReference type="NCBIfam" id="NF000996">
    <property type="entry name" value="PRK00105.1"/>
    <property type="match status" value="1"/>
</dbReference>
<dbReference type="GO" id="GO:0009236">
    <property type="term" value="P:cobalamin biosynthetic process"/>
    <property type="evidence" value="ECO:0007669"/>
    <property type="project" value="UniProtKB-UniRule"/>
</dbReference>
<evidence type="ECO:0000256" key="2">
    <source>
        <dbReference type="ARBA" id="ARBA00005049"/>
    </source>
</evidence>
<dbReference type="CDD" id="cd02439">
    <property type="entry name" value="DMB-PRT_CobT"/>
    <property type="match status" value="1"/>
</dbReference>
<dbReference type="eggNOG" id="COG2038">
    <property type="taxonomic scope" value="Bacteria"/>
</dbReference>
<evidence type="ECO:0000256" key="8">
    <source>
        <dbReference type="ARBA" id="ARBA00022679"/>
    </source>
</evidence>
<evidence type="ECO:0000313" key="13">
    <source>
        <dbReference type="EMBL" id="ACU54746.1"/>
    </source>
</evidence>
<evidence type="ECO:0000256" key="11">
    <source>
        <dbReference type="HAMAP-Rule" id="MF_00230"/>
    </source>
</evidence>
<feature type="active site" description="Proton acceptor" evidence="11">
    <location>
        <position position="323"/>
    </location>
</feature>
<comment type="catalytic activity">
    <reaction evidence="10 11">
        <text>5,6-dimethylbenzimidazole + nicotinate beta-D-ribonucleotide = alpha-ribazole 5'-phosphate + nicotinate + H(+)</text>
        <dbReference type="Rhea" id="RHEA:11196"/>
        <dbReference type="ChEBI" id="CHEBI:15378"/>
        <dbReference type="ChEBI" id="CHEBI:15890"/>
        <dbReference type="ChEBI" id="CHEBI:32544"/>
        <dbReference type="ChEBI" id="CHEBI:57502"/>
        <dbReference type="ChEBI" id="CHEBI:57918"/>
        <dbReference type="EC" id="2.4.2.21"/>
    </reaction>
</comment>
<comment type="pathway">
    <text evidence="2 11">Nucleoside biosynthesis; alpha-ribazole biosynthesis; alpha-ribazole from 5,6-dimethylbenzimidazole: step 1/2.</text>
</comment>
<feature type="region of interest" description="Disordered" evidence="12">
    <location>
        <begin position="1"/>
        <end position="25"/>
    </location>
</feature>
<dbReference type="EMBL" id="CP001631">
    <property type="protein sequence ID" value="ACU54746.1"/>
    <property type="molecule type" value="Genomic_DNA"/>
</dbReference>